<protein>
    <recommendedName>
        <fullName evidence="1">NadR/Ttd14 AAA domain-containing protein</fullName>
    </recommendedName>
</protein>
<evidence type="ECO:0000313" key="2">
    <source>
        <dbReference type="EMBL" id="STX52062.1"/>
    </source>
</evidence>
<dbReference type="OrthoDB" id="7351510at2"/>
<dbReference type="InterPro" id="IPR027417">
    <property type="entry name" value="P-loop_NTPase"/>
</dbReference>
<keyword evidence="3" id="KW-1185">Reference proteome</keyword>
<dbReference type="InterPro" id="IPR038727">
    <property type="entry name" value="NadR/Ttd14_AAA_dom"/>
</dbReference>
<dbReference type="RefSeq" id="WP_115331652.1">
    <property type="nucleotide sequence ID" value="NZ_CAAAHP010000002.1"/>
</dbReference>
<dbReference type="AlphaFoldDB" id="A0A378JV26"/>
<accession>A0A378JV26</accession>
<proteinExistence type="predicted"/>
<sequence length="196" mass="22988">MRIAVSGTHSVGKSTFVKDFLYAYPDYKHEEEPYRVLREFYDIKFGNKSTRFHNGIQLYYNITRVQSYLSSLDNVIFDRCPIDYIAYSLYTANHKQTDINLAFVEGMIEPVLNSLKNLDLILFIPITEKHLIEIEDDGIRPTDQSYRNEVDAIFKSIYREKLFGIMSQANLPKVIEIWGTREQRITQVSDLLNEEK</sequence>
<evidence type="ECO:0000313" key="3">
    <source>
        <dbReference type="Proteomes" id="UP000254794"/>
    </source>
</evidence>
<feature type="domain" description="NadR/Ttd14 AAA" evidence="1">
    <location>
        <begin position="2"/>
        <end position="169"/>
    </location>
</feature>
<dbReference type="Pfam" id="PF13521">
    <property type="entry name" value="AAA_28"/>
    <property type="match status" value="1"/>
</dbReference>
<organism evidence="2 3">
    <name type="scientific">Legionella busanensis</name>
    <dbReference type="NCBI Taxonomy" id="190655"/>
    <lineage>
        <taxon>Bacteria</taxon>
        <taxon>Pseudomonadati</taxon>
        <taxon>Pseudomonadota</taxon>
        <taxon>Gammaproteobacteria</taxon>
        <taxon>Legionellales</taxon>
        <taxon>Legionellaceae</taxon>
        <taxon>Legionella</taxon>
    </lineage>
</organism>
<gene>
    <name evidence="2" type="ORF">NCTC13316_02166</name>
</gene>
<name>A0A378JV26_9GAMM</name>
<dbReference type="SUPFAM" id="SSF52540">
    <property type="entry name" value="P-loop containing nucleoside triphosphate hydrolases"/>
    <property type="match status" value="1"/>
</dbReference>
<evidence type="ECO:0000259" key="1">
    <source>
        <dbReference type="Pfam" id="PF13521"/>
    </source>
</evidence>
<dbReference type="Gene3D" id="3.40.50.300">
    <property type="entry name" value="P-loop containing nucleotide triphosphate hydrolases"/>
    <property type="match status" value="1"/>
</dbReference>
<dbReference type="EMBL" id="UGOD01000001">
    <property type="protein sequence ID" value="STX52062.1"/>
    <property type="molecule type" value="Genomic_DNA"/>
</dbReference>
<dbReference type="Proteomes" id="UP000254794">
    <property type="component" value="Unassembled WGS sequence"/>
</dbReference>
<reference evidence="2 3" key="1">
    <citation type="submission" date="2018-06" db="EMBL/GenBank/DDBJ databases">
        <authorList>
            <consortium name="Pathogen Informatics"/>
            <person name="Doyle S."/>
        </authorList>
    </citation>
    <scope>NUCLEOTIDE SEQUENCE [LARGE SCALE GENOMIC DNA]</scope>
    <source>
        <strain evidence="2 3">NCTC13316</strain>
    </source>
</reference>